<gene>
    <name evidence="1" type="ORF">UX01_C0002G0065</name>
</gene>
<dbReference type="EMBL" id="LCKO01000002">
    <property type="protein sequence ID" value="KKU01099.1"/>
    <property type="molecule type" value="Genomic_DNA"/>
</dbReference>
<evidence type="ECO:0000313" key="1">
    <source>
        <dbReference type="EMBL" id="KKU01099.1"/>
    </source>
</evidence>
<organism evidence="1 2">
    <name type="scientific">Candidatus Collierbacteria bacterium GW2011_GWB2_45_17</name>
    <dbReference type="NCBI Taxonomy" id="1618388"/>
    <lineage>
        <taxon>Bacteria</taxon>
        <taxon>Candidatus Collieribacteriota</taxon>
    </lineage>
</organism>
<evidence type="ECO:0000313" key="2">
    <source>
        <dbReference type="Proteomes" id="UP000034078"/>
    </source>
</evidence>
<dbReference type="Proteomes" id="UP000034078">
    <property type="component" value="Unassembled WGS sequence"/>
</dbReference>
<dbReference type="AlphaFoldDB" id="A0A837IJ51"/>
<sequence length="56" mass="6240">MTVKKIVIEAEFATGTAAMIPIIHGKKMGNINIRRQAMKAISIKATENNIFHLFVK</sequence>
<accession>A0A837IJ51</accession>
<comment type="caution">
    <text evidence="1">The sequence shown here is derived from an EMBL/GenBank/DDBJ whole genome shotgun (WGS) entry which is preliminary data.</text>
</comment>
<protein>
    <submittedName>
        <fullName evidence="1">Uncharacterized protein</fullName>
    </submittedName>
</protein>
<reference evidence="1 2" key="1">
    <citation type="journal article" date="2015" name="Nature">
        <title>rRNA introns, odd ribosomes, and small enigmatic genomes across a large radiation of phyla.</title>
        <authorList>
            <person name="Brown C.T."/>
            <person name="Hug L.A."/>
            <person name="Thomas B.C."/>
            <person name="Sharon I."/>
            <person name="Castelle C.J."/>
            <person name="Singh A."/>
            <person name="Wilkins M.J."/>
            <person name="Williams K.H."/>
            <person name="Banfield J.F."/>
        </authorList>
    </citation>
    <scope>NUCLEOTIDE SEQUENCE [LARGE SCALE GENOMIC DNA]</scope>
</reference>
<name>A0A837IJ51_9BACT</name>
<proteinExistence type="predicted"/>